<evidence type="ECO:0000313" key="2">
    <source>
        <dbReference type="Proteomes" id="UP000078542"/>
    </source>
</evidence>
<proteinExistence type="predicted"/>
<dbReference type="InterPro" id="IPR012337">
    <property type="entry name" value="RNaseH-like_sf"/>
</dbReference>
<dbReference type="Gene3D" id="3.30.420.10">
    <property type="entry name" value="Ribonuclease H-like superfamily/Ribonuclease H"/>
    <property type="match status" value="1"/>
</dbReference>
<dbReference type="Pfam" id="PF03564">
    <property type="entry name" value="DUF1759"/>
    <property type="match status" value="1"/>
</dbReference>
<accession>A0A151IPR8</accession>
<dbReference type="InterPro" id="IPR036397">
    <property type="entry name" value="RNaseH_sf"/>
</dbReference>
<name>A0A151IPR8_9HYME</name>
<dbReference type="SUPFAM" id="SSF53098">
    <property type="entry name" value="Ribonuclease H-like"/>
    <property type="match status" value="1"/>
</dbReference>
<evidence type="ECO:0000313" key="1">
    <source>
        <dbReference type="EMBL" id="KYN08018.1"/>
    </source>
</evidence>
<dbReference type="STRING" id="456900.A0A151IPR8"/>
<keyword evidence="2" id="KW-1185">Reference proteome</keyword>
<dbReference type="InterPro" id="IPR005312">
    <property type="entry name" value="DUF1759"/>
</dbReference>
<dbReference type="Proteomes" id="UP000078542">
    <property type="component" value="Unassembled WGS sequence"/>
</dbReference>
<sequence length="454" mass="51017">MAEILSGFETPLLQSAIGDVSCLSHSYRPTTHLPKLHLPTFDGSIDKWENFRDRFTSLIRNDQSLSSVNRMHYLSSCVKGEAINALSHLAITDANFAVAWDILVARYDNKRRLINYHFQSLLNLPTVSTNTSKDLCALSDISNAAIQGLRNLGRPVEHLSDMLVFLISQKLDKISREAWELRRDTSEPYPTFAEINQFLNERIQAFGTIIPIKPKEKSTDTTKSAKNNTVASHAASTVSFKCPVCKQGTHLLYQCETFLNKTPIQRSEYIRQNNRCLNCFSRKHHVKNCTNSHVCKYCNAQHHSLLHYNVTANPSTSEQSEAPATTSEVATHFVSKTVSPNSIGLLATARLRLHSPHGRMGDLPEARVNRVSRAFIHSGVDYAGPIALRSAPGRGHKSHKVYIALFICLTTKAIHLELVSDYSAATFRAAYHRFISRRGLPKTMYLAERFTNDH</sequence>
<organism evidence="1 2">
    <name type="scientific">Cyphomyrmex costatus</name>
    <dbReference type="NCBI Taxonomy" id="456900"/>
    <lineage>
        <taxon>Eukaryota</taxon>
        <taxon>Metazoa</taxon>
        <taxon>Ecdysozoa</taxon>
        <taxon>Arthropoda</taxon>
        <taxon>Hexapoda</taxon>
        <taxon>Insecta</taxon>
        <taxon>Pterygota</taxon>
        <taxon>Neoptera</taxon>
        <taxon>Endopterygota</taxon>
        <taxon>Hymenoptera</taxon>
        <taxon>Apocrita</taxon>
        <taxon>Aculeata</taxon>
        <taxon>Formicoidea</taxon>
        <taxon>Formicidae</taxon>
        <taxon>Myrmicinae</taxon>
        <taxon>Cyphomyrmex</taxon>
    </lineage>
</organism>
<dbReference type="PANTHER" id="PTHR47331:SF5">
    <property type="entry name" value="RIBONUCLEASE H"/>
    <property type="match status" value="1"/>
</dbReference>
<dbReference type="EMBL" id="KQ976822">
    <property type="protein sequence ID" value="KYN08018.1"/>
    <property type="molecule type" value="Genomic_DNA"/>
</dbReference>
<gene>
    <name evidence="1" type="ORF">ALC62_01007</name>
</gene>
<dbReference type="PANTHER" id="PTHR47331">
    <property type="entry name" value="PHD-TYPE DOMAIN-CONTAINING PROTEIN"/>
    <property type="match status" value="1"/>
</dbReference>
<dbReference type="AlphaFoldDB" id="A0A151IPR8"/>
<protein>
    <recommendedName>
        <fullName evidence="3">Peptidase aspartic putative domain-containing protein</fullName>
    </recommendedName>
</protein>
<evidence type="ECO:0008006" key="3">
    <source>
        <dbReference type="Google" id="ProtNLM"/>
    </source>
</evidence>
<dbReference type="GO" id="GO:0003676">
    <property type="term" value="F:nucleic acid binding"/>
    <property type="evidence" value="ECO:0007669"/>
    <property type="project" value="InterPro"/>
</dbReference>
<reference evidence="1 2" key="1">
    <citation type="submission" date="2016-03" db="EMBL/GenBank/DDBJ databases">
        <title>Cyphomyrmex costatus WGS genome.</title>
        <authorList>
            <person name="Nygaard S."/>
            <person name="Hu H."/>
            <person name="Boomsma J."/>
            <person name="Zhang G."/>
        </authorList>
    </citation>
    <scope>NUCLEOTIDE SEQUENCE [LARGE SCALE GENOMIC DNA]</scope>
    <source>
        <strain evidence="1">MS0001</strain>
        <tissue evidence="1">Whole body</tissue>
    </source>
</reference>